<feature type="binding site" evidence="11">
    <location>
        <begin position="46"/>
        <end position="52"/>
    </location>
    <ligand>
        <name>substrate</name>
    </ligand>
</feature>
<feature type="active site" description="Proton donor" evidence="10">
    <location>
        <position position="59"/>
    </location>
</feature>
<evidence type="ECO:0000256" key="2">
    <source>
        <dbReference type="ARBA" id="ARBA00003949"/>
    </source>
</evidence>
<comment type="similarity">
    <text evidence="3 13">Belongs to the cytidine and deoxycytidylate deaminase family.</text>
</comment>
<dbReference type="InterPro" id="IPR002125">
    <property type="entry name" value="CMP_dCMP_dom"/>
</dbReference>
<evidence type="ECO:0000256" key="6">
    <source>
        <dbReference type="ARBA" id="ARBA00022801"/>
    </source>
</evidence>
<organism evidence="15 16">
    <name type="scientific">Starmerella bacillaris</name>
    <name type="common">Yeast</name>
    <name type="synonym">Candida zemplinina</name>
    <dbReference type="NCBI Taxonomy" id="1247836"/>
    <lineage>
        <taxon>Eukaryota</taxon>
        <taxon>Fungi</taxon>
        <taxon>Dikarya</taxon>
        <taxon>Ascomycota</taxon>
        <taxon>Saccharomycotina</taxon>
        <taxon>Dipodascomycetes</taxon>
        <taxon>Dipodascales</taxon>
        <taxon>Trichomonascaceae</taxon>
        <taxon>Starmerella</taxon>
    </lineage>
</organism>
<dbReference type="CDD" id="cd01283">
    <property type="entry name" value="cytidine_deaminase"/>
    <property type="match status" value="1"/>
</dbReference>
<evidence type="ECO:0000256" key="10">
    <source>
        <dbReference type="PIRSR" id="PIRSR606262-1"/>
    </source>
</evidence>
<feature type="binding site" evidence="12">
    <location>
        <position position="93"/>
    </location>
    <ligand>
        <name>Zn(2+)</name>
        <dbReference type="ChEBI" id="CHEBI:29105"/>
        <note>catalytic</note>
    </ligand>
</feature>
<dbReference type="GO" id="GO:0008270">
    <property type="term" value="F:zinc ion binding"/>
    <property type="evidence" value="ECO:0007669"/>
    <property type="project" value="UniProtKB-UniRule"/>
</dbReference>
<reference evidence="15 16" key="1">
    <citation type="journal article" date="2023" name="Elife">
        <title>Identification of key yeast species and microbe-microbe interactions impacting larval growth of Drosophila in the wild.</title>
        <authorList>
            <person name="Mure A."/>
            <person name="Sugiura Y."/>
            <person name="Maeda R."/>
            <person name="Honda K."/>
            <person name="Sakurai N."/>
            <person name="Takahashi Y."/>
            <person name="Watada M."/>
            <person name="Katoh T."/>
            <person name="Gotoh A."/>
            <person name="Gotoh Y."/>
            <person name="Taniguchi I."/>
            <person name="Nakamura K."/>
            <person name="Hayashi T."/>
            <person name="Katayama T."/>
            <person name="Uemura T."/>
            <person name="Hattori Y."/>
        </authorList>
    </citation>
    <scope>NUCLEOTIDE SEQUENCE [LARGE SCALE GENOMIC DNA]</scope>
    <source>
        <strain evidence="15 16">SB-73</strain>
    </source>
</reference>
<dbReference type="PANTHER" id="PTHR11644:SF2">
    <property type="entry name" value="CYTIDINE DEAMINASE"/>
    <property type="match status" value="1"/>
</dbReference>
<keyword evidence="7 12" id="KW-0862">Zinc</keyword>
<dbReference type="InterPro" id="IPR016192">
    <property type="entry name" value="APOBEC/CMP_deaminase_Zn-bd"/>
</dbReference>
<name>A0AAV5RFB3_STABA</name>
<dbReference type="InterPro" id="IPR050202">
    <property type="entry name" value="Cyt/Deoxycyt_deaminase"/>
</dbReference>
<keyword evidence="5 12" id="KW-0479">Metal-binding</keyword>
<evidence type="ECO:0000256" key="8">
    <source>
        <dbReference type="ARBA" id="ARBA00032005"/>
    </source>
</evidence>
<accession>A0AAV5RFB3</accession>
<keyword evidence="16" id="KW-1185">Reference proteome</keyword>
<keyword evidence="6 13" id="KW-0378">Hydrolase</keyword>
<protein>
    <recommendedName>
        <fullName evidence="4 13">Cytidine deaminase</fullName>
        <ecNumber evidence="4 13">3.5.4.5</ecNumber>
    </recommendedName>
    <alternativeName>
        <fullName evidence="8 13">Cytidine aminohydrolase</fullName>
    </alternativeName>
</protein>
<dbReference type="GO" id="GO:0004126">
    <property type="term" value="F:cytidine deaminase activity"/>
    <property type="evidence" value="ECO:0007669"/>
    <property type="project" value="UniProtKB-UniRule"/>
</dbReference>
<comment type="catalytic activity">
    <reaction evidence="13">
        <text>2'-deoxycytidine + H2O + H(+) = 2'-deoxyuridine + NH4(+)</text>
        <dbReference type="Rhea" id="RHEA:13433"/>
        <dbReference type="ChEBI" id="CHEBI:15377"/>
        <dbReference type="ChEBI" id="CHEBI:15378"/>
        <dbReference type="ChEBI" id="CHEBI:15698"/>
        <dbReference type="ChEBI" id="CHEBI:16450"/>
        <dbReference type="ChEBI" id="CHEBI:28938"/>
        <dbReference type="EC" id="3.5.4.5"/>
    </reaction>
</comment>
<feature type="binding site" evidence="12">
    <location>
        <position position="96"/>
    </location>
    <ligand>
        <name>Zn(2+)</name>
        <dbReference type="ChEBI" id="CHEBI:29105"/>
        <note>catalytic</note>
    </ligand>
</feature>
<gene>
    <name evidence="15" type="ORF">DASB73_011880</name>
</gene>
<dbReference type="InterPro" id="IPR016193">
    <property type="entry name" value="Cytidine_deaminase-like"/>
</dbReference>
<evidence type="ECO:0000256" key="5">
    <source>
        <dbReference type="ARBA" id="ARBA00022723"/>
    </source>
</evidence>
<sequence length="138" mass="14743">MLSSEEEEQLKQACIQAKSNSYSPYSKFRVGASFLFSNGEIVKGANVENASYPAGICAERSAIAIAVNQGLLATESIKAVGVTSDTDNVVSPCGICRQTIREFANLDTPIYMWTSSGAVTVRTLEELLPLSFGPDNLA</sequence>
<evidence type="ECO:0000256" key="9">
    <source>
        <dbReference type="ARBA" id="ARBA00049558"/>
    </source>
</evidence>
<feature type="domain" description="CMP/dCMP-type deaminase" evidence="14">
    <location>
        <begin position="5"/>
        <end position="135"/>
    </location>
</feature>
<evidence type="ECO:0000256" key="3">
    <source>
        <dbReference type="ARBA" id="ARBA00006576"/>
    </source>
</evidence>
<evidence type="ECO:0000256" key="4">
    <source>
        <dbReference type="ARBA" id="ARBA00012783"/>
    </source>
</evidence>
<evidence type="ECO:0000313" key="16">
    <source>
        <dbReference type="Proteomes" id="UP001362899"/>
    </source>
</evidence>
<evidence type="ECO:0000256" key="11">
    <source>
        <dbReference type="PIRSR" id="PIRSR606262-2"/>
    </source>
</evidence>
<dbReference type="FunFam" id="3.40.140.10:FF:000008">
    <property type="entry name" value="Cytidine deaminase"/>
    <property type="match status" value="1"/>
</dbReference>
<comment type="function">
    <text evidence="2 13">This enzyme scavenges exogenous and endogenous cytidine and 2'-deoxycytidine for UMP synthesis.</text>
</comment>
<feature type="binding site" evidence="12">
    <location>
        <position position="57"/>
    </location>
    <ligand>
        <name>Zn(2+)</name>
        <dbReference type="ChEBI" id="CHEBI:29105"/>
        <note>catalytic</note>
    </ligand>
</feature>
<evidence type="ECO:0000256" key="12">
    <source>
        <dbReference type="PIRSR" id="PIRSR606262-3"/>
    </source>
</evidence>
<proteinExistence type="inferred from homology"/>
<dbReference type="NCBIfam" id="NF004064">
    <property type="entry name" value="PRK05578.1"/>
    <property type="match status" value="1"/>
</dbReference>
<dbReference type="PANTHER" id="PTHR11644">
    <property type="entry name" value="CYTIDINE DEAMINASE"/>
    <property type="match status" value="1"/>
</dbReference>
<dbReference type="InterPro" id="IPR006262">
    <property type="entry name" value="Cyt_deam_tetra"/>
</dbReference>
<comment type="catalytic activity">
    <reaction evidence="9 13">
        <text>cytidine + H2O + H(+) = uridine + NH4(+)</text>
        <dbReference type="Rhea" id="RHEA:16069"/>
        <dbReference type="ChEBI" id="CHEBI:15377"/>
        <dbReference type="ChEBI" id="CHEBI:15378"/>
        <dbReference type="ChEBI" id="CHEBI:16704"/>
        <dbReference type="ChEBI" id="CHEBI:17562"/>
        <dbReference type="ChEBI" id="CHEBI:28938"/>
        <dbReference type="EC" id="3.5.4.5"/>
    </reaction>
</comment>
<dbReference type="AlphaFoldDB" id="A0AAV5RFB3"/>
<dbReference type="NCBIfam" id="TIGR01354">
    <property type="entry name" value="cyt_deam_tetra"/>
    <property type="match status" value="1"/>
</dbReference>
<dbReference type="GO" id="GO:0005829">
    <property type="term" value="C:cytosol"/>
    <property type="evidence" value="ECO:0007669"/>
    <property type="project" value="TreeGrafter"/>
</dbReference>
<comment type="cofactor">
    <cofactor evidence="1 12 13">
        <name>Zn(2+)</name>
        <dbReference type="ChEBI" id="CHEBI:29105"/>
    </cofactor>
</comment>
<dbReference type="SUPFAM" id="SSF53927">
    <property type="entry name" value="Cytidine deaminase-like"/>
    <property type="match status" value="1"/>
</dbReference>
<dbReference type="GO" id="GO:0072527">
    <property type="term" value="P:pyrimidine-containing compound metabolic process"/>
    <property type="evidence" value="ECO:0007669"/>
    <property type="project" value="UniProtKB-ARBA"/>
</dbReference>
<evidence type="ECO:0000256" key="1">
    <source>
        <dbReference type="ARBA" id="ARBA00001947"/>
    </source>
</evidence>
<comment type="caution">
    <text evidence="15">The sequence shown here is derived from an EMBL/GenBank/DDBJ whole genome shotgun (WGS) entry which is preliminary data.</text>
</comment>
<dbReference type="PROSITE" id="PS51747">
    <property type="entry name" value="CYT_DCMP_DEAMINASES_2"/>
    <property type="match status" value="1"/>
</dbReference>
<dbReference type="GO" id="GO:0042802">
    <property type="term" value="F:identical protein binding"/>
    <property type="evidence" value="ECO:0007669"/>
    <property type="project" value="UniProtKB-ARBA"/>
</dbReference>
<dbReference type="GO" id="GO:0055086">
    <property type="term" value="P:nucleobase-containing small molecule metabolic process"/>
    <property type="evidence" value="ECO:0007669"/>
    <property type="project" value="UniProtKB-ARBA"/>
</dbReference>
<evidence type="ECO:0000259" key="14">
    <source>
        <dbReference type="PROSITE" id="PS51747"/>
    </source>
</evidence>
<dbReference type="EMBL" id="BTGC01000003">
    <property type="protein sequence ID" value="GMM50230.1"/>
    <property type="molecule type" value="Genomic_DNA"/>
</dbReference>
<dbReference type="EC" id="3.5.4.5" evidence="4 13"/>
<dbReference type="Pfam" id="PF00383">
    <property type="entry name" value="dCMP_cyt_deam_1"/>
    <property type="match status" value="1"/>
</dbReference>
<evidence type="ECO:0000256" key="13">
    <source>
        <dbReference type="RuleBase" id="RU364006"/>
    </source>
</evidence>
<dbReference type="PROSITE" id="PS00903">
    <property type="entry name" value="CYT_DCMP_DEAMINASES_1"/>
    <property type="match status" value="1"/>
</dbReference>
<dbReference type="Proteomes" id="UP001362899">
    <property type="component" value="Unassembled WGS sequence"/>
</dbReference>
<evidence type="ECO:0000256" key="7">
    <source>
        <dbReference type="ARBA" id="ARBA00022833"/>
    </source>
</evidence>
<evidence type="ECO:0000313" key="15">
    <source>
        <dbReference type="EMBL" id="GMM50230.1"/>
    </source>
</evidence>
<dbReference type="Gene3D" id="3.40.140.10">
    <property type="entry name" value="Cytidine Deaminase, domain 2"/>
    <property type="match status" value="1"/>
</dbReference>